<dbReference type="EMBL" id="MGJM01000003">
    <property type="protein sequence ID" value="OGN07195.1"/>
    <property type="molecule type" value="Genomic_DNA"/>
</dbReference>
<dbReference type="Proteomes" id="UP000177605">
    <property type="component" value="Unassembled WGS sequence"/>
</dbReference>
<reference evidence="2 3" key="1">
    <citation type="journal article" date="2016" name="Nat. Commun.">
        <title>Thousands of microbial genomes shed light on interconnected biogeochemical processes in an aquifer system.</title>
        <authorList>
            <person name="Anantharaman K."/>
            <person name="Brown C.T."/>
            <person name="Hug L.A."/>
            <person name="Sharon I."/>
            <person name="Castelle C.J."/>
            <person name="Probst A.J."/>
            <person name="Thomas B.C."/>
            <person name="Singh A."/>
            <person name="Wilkins M.J."/>
            <person name="Karaoz U."/>
            <person name="Brodie E.L."/>
            <person name="Williams K.H."/>
            <person name="Hubbard S.S."/>
            <person name="Banfield J.F."/>
        </authorList>
    </citation>
    <scope>NUCLEOTIDE SEQUENCE [LARGE SCALE GENOMIC DNA]</scope>
</reference>
<organism evidence="2 3">
    <name type="scientific">Candidatus Yanofskybacteria bacterium RIFCSPHIGHO2_01_FULL_48_25b</name>
    <dbReference type="NCBI Taxonomy" id="1802672"/>
    <lineage>
        <taxon>Bacteria</taxon>
        <taxon>Candidatus Yanofskyibacteriota</taxon>
    </lineage>
</organism>
<evidence type="ECO:0000313" key="3">
    <source>
        <dbReference type="Proteomes" id="UP000177605"/>
    </source>
</evidence>
<comment type="caution">
    <text evidence="2">The sequence shown here is derived from an EMBL/GenBank/DDBJ whole genome shotgun (WGS) entry which is preliminary data.</text>
</comment>
<name>A0A1F8F238_9BACT</name>
<sequence>MEWLGAGWEGESFSFGYIFLTIAVWDTFVAAFNVLVMPRIYNSRKAARDEPALIAGFIVF</sequence>
<proteinExistence type="predicted"/>
<gene>
    <name evidence="2" type="ORF">A2669_00450</name>
</gene>
<protein>
    <submittedName>
        <fullName evidence="2">Uncharacterized protein</fullName>
    </submittedName>
</protein>
<dbReference type="AlphaFoldDB" id="A0A1F8F238"/>
<evidence type="ECO:0000256" key="1">
    <source>
        <dbReference type="SAM" id="Phobius"/>
    </source>
</evidence>
<evidence type="ECO:0000313" key="2">
    <source>
        <dbReference type="EMBL" id="OGN07195.1"/>
    </source>
</evidence>
<feature type="transmembrane region" description="Helical" evidence="1">
    <location>
        <begin position="15"/>
        <end position="36"/>
    </location>
</feature>
<keyword evidence="1" id="KW-1133">Transmembrane helix</keyword>
<keyword evidence="1" id="KW-0812">Transmembrane</keyword>
<accession>A0A1F8F238</accession>
<keyword evidence="1" id="KW-0472">Membrane</keyword>